<dbReference type="Gene3D" id="2.60.40.10">
    <property type="entry name" value="Immunoglobulins"/>
    <property type="match status" value="1"/>
</dbReference>
<evidence type="ECO:0000256" key="1">
    <source>
        <dbReference type="ARBA" id="ARBA00005336"/>
    </source>
</evidence>
<organism evidence="5 6">
    <name type="scientific">Bacteroides luti</name>
    <dbReference type="NCBI Taxonomy" id="1297750"/>
    <lineage>
        <taxon>Bacteria</taxon>
        <taxon>Pseudomonadati</taxon>
        <taxon>Bacteroidota</taxon>
        <taxon>Bacteroidia</taxon>
        <taxon>Bacteroidales</taxon>
        <taxon>Bacteroidaceae</taxon>
        <taxon>Bacteroides</taxon>
    </lineage>
</organism>
<dbReference type="RefSeq" id="WP_175550530.1">
    <property type="nucleotide sequence ID" value="NZ_FQTV01000018.1"/>
</dbReference>
<dbReference type="InterPro" id="IPR036881">
    <property type="entry name" value="Glyco_hydro_3_C_sf"/>
</dbReference>
<dbReference type="GO" id="GO:0009044">
    <property type="term" value="F:xylan 1,4-beta-xylosidase activity"/>
    <property type="evidence" value="ECO:0007669"/>
    <property type="project" value="InterPro"/>
</dbReference>
<name>A0A1M5FYD6_9BACE</name>
<dbReference type="NCBIfam" id="NF041776">
    <property type="entry name" value="xylosidase_Xyl3A"/>
    <property type="match status" value="1"/>
</dbReference>
<dbReference type="InterPro" id="IPR037524">
    <property type="entry name" value="PA14/GLEYA"/>
</dbReference>
<dbReference type="InterPro" id="IPR013783">
    <property type="entry name" value="Ig-like_fold"/>
</dbReference>
<dbReference type="InterPro" id="IPR036962">
    <property type="entry name" value="Glyco_hydro_3_N_sf"/>
</dbReference>
<dbReference type="PRINTS" id="PR00133">
    <property type="entry name" value="GLHYDRLASE3"/>
</dbReference>
<dbReference type="InterPro" id="IPR044993">
    <property type="entry name" value="BXL"/>
</dbReference>
<dbReference type="SUPFAM" id="SSF52279">
    <property type="entry name" value="Beta-D-glucan exohydrolase, C-terminal domain"/>
    <property type="match status" value="1"/>
</dbReference>
<dbReference type="GO" id="GO:0031222">
    <property type="term" value="P:arabinan catabolic process"/>
    <property type="evidence" value="ECO:0007669"/>
    <property type="project" value="TreeGrafter"/>
</dbReference>
<dbReference type="Pfam" id="PF00933">
    <property type="entry name" value="Glyco_hydro_3"/>
    <property type="match status" value="1"/>
</dbReference>
<dbReference type="PANTHER" id="PTHR42721:SF3">
    <property type="entry name" value="BETA-D-XYLOSIDASE 5-RELATED"/>
    <property type="match status" value="1"/>
</dbReference>
<dbReference type="EMBL" id="FQTV01000018">
    <property type="protein sequence ID" value="SHF96560.1"/>
    <property type="molecule type" value="Genomic_DNA"/>
</dbReference>
<evidence type="ECO:0000313" key="5">
    <source>
        <dbReference type="EMBL" id="SHF96560.1"/>
    </source>
</evidence>
<proteinExistence type="inferred from homology"/>
<protein>
    <submittedName>
        <fullName evidence="5">Beta-glucosidase</fullName>
    </submittedName>
</protein>
<dbReference type="InterPro" id="IPR026891">
    <property type="entry name" value="Fn3-like"/>
</dbReference>
<dbReference type="Proteomes" id="UP000184509">
    <property type="component" value="Unassembled WGS sequence"/>
</dbReference>
<dbReference type="AlphaFoldDB" id="A0A1M5FYD6"/>
<keyword evidence="6" id="KW-1185">Reference proteome</keyword>
<keyword evidence="3" id="KW-0378">Hydrolase</keyword>
<evidence type="ECO:0000256" key="2">
    <source>
        <dbReference type="ARBA" id="ARBA00022729"/>
    </source>
</evidence>
<dbReference type="InterPro" id="IPR002772">
    <property type="entry name" value="Glyco_hydro_3_C"/>
</dbReference>
<dbReference type="SMART" id="SM01217">
    <property type="entry name" value="Fn3_like"/>
    <property type="match status" value="1"/>
</dbReference>
<dbReference type="InterPro" id="IPR017853">
    <property type="entry name" value="GH"/>
</dbReference>
<dbReference type="InterPro" id="IPR011658">
    <property type="entry name" value="PA14_dom"/>
</dbReference>
<dbReference type="InterPro" id="IPR001764">
    <property type="entry name" value="Glyco_hydro_3_N"/>
</dbReference>
<reference evidence="5 6" key="1">
    <citation type="submission" date="2016-11" db="EMBL/GenBank/DDBJ databases">
        <authorList>
            <person name="Jaros S."/>
            <person name="Januszkiewicz K."/>
            <person name="Wedrychowicz H."/>
        </authorList>
    </citation>
    <scope>NUCLEOTIDE SEQUENCE [LARGE SCALE GENOMIC DNA]</scope>
    <source>
        <strain evidence="5 6">DSM 26991</strain>
    </source>
</reference>
<accession>A0A1M5FYD6</accession>
<dbReference type="SMART" id="SM00758">
    <property type="entry name" value="PA14"/>
    <property type="match status" value="1"/>
</dbReference>
<dbReference type="PANTHER" id="PTHR42721">
    <property type="entry name" value="SUGAR HYDROLASE-RELATED"/>
    <property type="match status" value="1"/>
</dbReference>
<dbReference type="STRING" id="1297750.SAMN05444405_11850"/>
<dbReference type="SUPFAM" id="SSF51445">
    <property type="entry name" value="(Trans)glycosidases"/>
    <property type="match status" value="1"/>
</dbReference>
<dbReference type="Pfam" id="PF07691">
    <property type="entry name" value="PA14"/>
    <property type="match status" value="1"/>
</dbReference>
<dbReference type="SUPFAM" id="SSF56988">
    <property type="entry name" value="Anthrax protective antigen"/>
    <property type="match status" value="1"/>
</dbReference>
<dbReference type="Pfam" id="PF01915">
    <property type="entry name" value="Glyco_hydro_3_C"/>
    <property type="match status" value="1"/>
</dbReference>
<dbReference type="InterPro" id="IPR054850">
    <property type="entry name" value="Xylosidase_Xyl3A"/>
</dbReference>
<dbReference type="GO" id="GO:0046556">
    <property type="term" value="F:alpha-L-arabinofuranosidase activity"/>
    <property type="evidence" value="ECO:0007669"/>
    <property type="project" value="TreeGrafter"/>
</dbReference>
<evidence type="ECO:0000256" key="3">
    <source>
        <dbReference type="ARBA" id="ARBA00022801"/>
    </source>
</evidence>
<feature type="domain" description="PA14" evidence="4">
    <location>
        <begin position="462"/>
        <end position="602"/>
    </location>
</feature>
<dbReference type="Gene3D" id="3.20.20.300">
    <property type="entry name" value="Glycoside hydrolase, family 3, N-terminal domain"/>
    <property type="match status" value="1"/>
</dbReference>
<evidence type="ECO:0000259" key="4">
    <source>
        <dbReference type="PROSITE" id="PS51820"/>
    </source>
</evidence>
<comment type="similarity">
    <text evidence="1">Belongs to the glycosyl hydrolase 3 family.</text>
</comment>
<dbReference type="GO" id="GO:0045493">
    <property type="term" value="P:xylan catabolic process"/>
    <property type="evidence" value="ECO:0007669"/>
    <property type="project" value="InterPro"/>
</dbReference>
<dbReference type="Gene3D" id="3.40.50.1700">
    <property type="entry name" value="Glycoside hydrolase family 3 C-terminal domain"/>
    <property type="match status" value="2"/>
</dbReference>
<dbReference type="Pfam" id="PF14310">
    <property type="entry name" value="Fn3-like"/>
    <property type="match status" value="1"/>
</dbReference>
<evidence type="ECO:0000313" key="6">
    <source>
        <dbReference type="Proteomes" id="UP000184509"/>
    </source>
</evidence>
<sequence length="867" mass="95889">MKFTHLIKRNLGIVCLCSLSIGISAQEAYKNPKLTPTERAKDLLKRLTLEEKVALMQNSSKPIPRLGIKAYDWWSEALHGIARAGNATVFPQTIGMAASFDDALLYKVFDAVSDEARVKYRQFSSSGQFGRYQGLTVWTPNINIFRDPRWGRGQETYGEDPYLTSRMGQAVVHGLQGTPKAGYDKLHACAKHFAVHSGPEWNRHTYNAENISPRDLWETYLPAFKDLVQKADVKEVMCAYNSFEGSPCCGSNRLLMQILRDEWEYKHLVVSDCWAINDIYMPVPKGHGAEPDPAHAASRAVATGTDVECGSVYGNLPAAVKQGLINEDKINQSVVRLLKARFELGEMDDPSLVPWMQLKDEVVNSPEHQQLALKMAQESMTLLQNRDNLLPLAKNLKVAVMGPNATDSVTMWANYNGLPYHTTTIIEGIKNKIGADKVTYVQGCGYTQNVALNSFFDQCAINGKPGFEAIYWNNTDFSGDAIANDWLTTPLNFSAAGGTVFSRGVPLSNFSARYHSVFTPKESGDVSFYMNLTGSYTLYIDGVQQGKGRSIGLPTNILTLKAEAGKSYDIRLDYSVRYDGTLNFDFGKEVNLDFTKTIASVKDADVVVFVGGISPKLEGEEMAVKADGFKGGDRTNIELPAVQRELLQQLYNAGKKVVFVNCSGSALGLVPETKSCEAILQAWYPGQAAGTAVADVLFGDYNPAGRLPVTFYKNVEQLPDFENYNMKGRTYRYFKGEALFPFGYGLSYTTFAYGKAKLAKSIVKAGGLVELTIPVSNTGKRDGEEVIQVYLSRPADVDGPTKTLRAFRRVSLKAGENKQVTIKLTADDLQWFDTKSNTMRCVPGEYKLLYGGSSADKDLKVLRFKMN</sequence>
<keyword evidence="2" id="KW-0732">Signal</keyword>
<gene>
    <name evidence="5" type="ORF">SAMN05444405_11850</name>
</gene>
<dbReference type="PROSITE" id="PS51820">
    <property type="entry name" value="PA14"/>
    <property type="match status" value="1"/>
</dbReference>